<evidence type="ECO:0000313" key="10">
    <source>
        <dbReference type="Proteomes" id="UP000199647"/>
    </source>
</evidence>
<reference evidence="9 10" key="1">
    <citation type="submission" date="2016-10" db="EMBL/GenBank/DDBJ databases">
        <authorList>
            <person name="de Groot N.N."/>
        </authorList>
    </citation>
    <scope>NUCLEOTIDE SEQUENCE [LARGE SCALE GENOMIC DNA]</scope>
    <source>
        <strain evidence="9 10">A52C2</strain>
    </source>
</reference>
<evidence type="ECO:0000256" key="7">
    <source>
        <dbReference type="SAM" id="Phobius"/>
    </source>
</evidence>
<dbReference type="InterPro" id="IPR007353">
    <property type="entry name" value="DUF421"/>
</dbReference>
<keyword evidence="4 7" id="KW-0812">Transmembrane</keyword>
<evidence type="ECO:0000256" key="2">
    <source>
        <dbReference type="ARBA" id="ARBA00006448"/>
    </source>
</evidence>
<comment type="subcellular location">
    <subcellularLocation>
        <location evidence="1">Cell membrane</location>
        <topology evidence="1">Multi-pass membrane protein</topology>
    </subcellularLocation>
</comment>
<proteinExistence type="inferred from homology"/>
<dbReference type="Gene3D" id="3.30.240.20">
    <property type="entry name" value="bsu07140 like domains"/>
    <property type="match status" value="1"/>
</dbReference>
<feature type="transmembrane region" description="Helical" evidence="7">
    <location>
        <begin position="59"/>
        <end position="77"/>
    </location>
</feature>
<accession>A0A1H9HGC8</accession>
<evidence type="ECO:0000256" key="3">
    <source>
        <dbReference type="ARBA" id="ARBA00022475"/>
    </source>
</evidence>
<dbReference type="InterPro" id="IPR023090">
    <property type="entry name" value="UPF0702_alpha/beta_dom_sf"/>
</dbReference>
<keyword evidence="5 7" id="KW-1133">Transmembrane helix</keyword>
<dbReference type="GO" id="GO:0005886">
    <property type="term" value="C:plasma membrane"/>
    <property type="evidence" value="ECO:0007669"/>
    <property type="project" value="UniProtKB-SubCell"/>
</dbReference>
<dbReference type="STRING" id="1855383.SAMN05216548_10631"/>
<feature type="domain" description="YetF C-terminal" evidence="8">
    <location>
        <begin position="106"/>
        <end position="176"/>
    </location>
</feature>
<dbReference type="EMBL" id="FOFG01000006">
    <property type="protein sequence ID" value="SEQ61312.1"/>
    <property type="molecule type" value="Genomic_DNA"/>
</dbReference>
<feature type="transmembrane region" description="Helical" evidence="7">
    <location>
        <begin position="27"/>
        <end position="47"/>
    </location>
</feature>
<organism evidence="9 10">
    <name type="scientific">Faunimonas pinastri</name>
    <dbReference type="NCBI Taxonomy" id="1855383"/>
    <lineage>
        <taxon>Bacteria</taxon>
        <taxon>Pseudomonadati</taxon>
        <taxon>Pseudomonadota</taxon>
        <taxon>Alphaproteobacteria</taxon>
        <taxon>Hyphomicrobiales</taxon>
        <taxon>Afifellaceae</taxon>
        <taxon>Faunimonas</taxon>
    </lineage>
</organism>
<gene>
    <name evidence="9" type="ORF">SAMN05216548_10631</name>
</gene>
<name>A0A1H9HGC8_9HYPH</name>
<dbReference type="PANTHER" id="PTHR34582">
    <property type="entry name" value="UPF0702 TRANSMEMBRANE PROTEIN YCAP"/>
    <property type="match status" value="1"/>
</dbReference>
<keyword evidence="10" id="KW-1185">Reference proteome</keyword>
<dbReference type="Proteomes" id="UP000199647">
    <property type="component" value="Unassembled WGS sequence"/>
</dbReference>
<protein>
    <recommendedName>
        <fullName evidence="8">YetF C-terminal domain-containing protein</fullName>
    </recommendedName>
</protein>
<keyword evidence="3" id="KW-1003">Cell membrane</keyword>
<evidence type="ECO:0000256" key="1">
    <source>
        <dbReference type="ARBA" id="ARBA00004651"/>
    </source>
</evidence>
<comment type="similarity">
    <text evidence="2">Belongs to the UPF0702 family.</text>
</comment>
<sequence>MMQWIDMGWIDSACRLLLGSGLDSKDISLPQMALRALIVYVVTLLIIRLAKKRFMGRASAFDMIVGVILGSTVSRAITGTAPLVPALGAALALVAMHWVFSWLAMHWGAFGDLVKGEARLIVENGRVLSSAMKTAHLTDKDLHEDLRAHGLTGPDHIAEARLERNGQLSVIKAAAGPKVVEVAVQEGVQTVRIELP</sequence>
<evidence type="ECO:0000256" key="6">
    <source>
        <dbReference type="ARBA" id="ARBA00023136"/>
    </source>
</evidence>
<keyword evidence="6 7" id="KW-0472">Membrane</keyword>
<evidence type="ECO:0000259" key="8">
    <source>
        <dbReference type="Pfam" id="PF04239"/>
    </source>
</evidence>
<dbReference type="AlphaFoldDB" id="A0A1H9HGC8"/>
<dbReference type="PANTHER" id="PTHR34582:SF6">
    <property type="entry name" value="UPF0702 TRANSMEMBRANE PROTEIN YCAP"/>
    <property type="match status" value="1"/>
</dbReference>
<dbReference type="Pfam" id="PF04239">
    <property type="entry name" value="DUF421"/>
    <property type="match status" value="1"/>
</dbReference>
<evidence type="ECO:0000256" key="5">
    <source>
        <dbReference type="ARBA" id="ARBA00022989"/>
    </source>
</evidence>
<evidence type="ECO:0000313" key="9">
    <source>
        <dbReference type="EMBL" id="SEQ61312.1"/>
    </source>
</evidence>
<evidence type="ECO:0000256" key="4">
    <source>
        <dbReference type="ARBA" id="ARBA00022692"/>
    </source>
</evidence>
<dbReference type="RefSeq" id="WP_238858250.1">
    <property type="nucleotide sequence ID" value="NZ_FOFG01000006.1"/>
</dbReference>
<feature type="transmembrane region" description="Helical" evidence="7">
    <location>
        <begin position="83"/>
        <end position="105"/>
    </location>
</feature>